<gene>
    <name evidence="1" type="ORF">AWC16_19460</name>
</gene>
<dbReference type="RefSeq" id="WP_085266219.1">
    <property type="nucleotide sequence ID" value="NZ_JACKVG010000012.1"/>
</dbReference>
<dbReference type="AlphaFoldDB" id="A0A1X1YBH2"/>
<sequence>MKQLYQRSSTATTADRLDRSLRDAINAHAEANQLGNVLADVTTACETRSVRLYKNGLLARITGSGDPDREHRTLVLLTPRYLVIAVTGEKRGIHVRSARLETITLNSSLGLVADSGITVAARWSGAVAEQATAAFHLGLGDDQAGRTFSSVLSDAVTNAKAR</sequence>
<accession>A0A1X1YBH2</accession>
<proteinExistence type="predicted"/>
<evidence type="ECO:0000313" key="2">
    <source>
        <dbReference type="Proteomes" id="UP000193866"/>
    </source>
</evidence>
<dbReference type="OrthoDB" id="4764281at2"/>
<evidence type="ECO:0000313" key="1">
    <source>
        <dbReference type="EMBL" id="ORW08396.1"/>
    </source>
</evidence>
<protein>
    <recommendedName>
        <fullName evidence="3">YokE-like PH domain-containing protein</fullName>
    </recommendedName>
</protein>
<dbReference type="EMBL" id="LQPG01000036">
    <property type="protein sequence ID" value="ORW08396.1"/>
    <property type="molecule type" value="Genomic_DNA"/>
</dbReference>
<evidence type="ECO:0008006" key="3">
    <source>
        <dbReference type="Google" id="ProtNLM"/>
    </source>
</evidence>
<comment type="caution">
    <text evidence="1">The sequence shown here is derived from an EMBL/GenBank/DDBJ whole genome shotgun (WGS) entry which is preliminary data.</text>
</comment>
<name>A0A1X1YBH2_9MYCO</name>
<dbReference type="Proteomes" id="UP000193866">
    <property type="component" value="Unassembled WGS sequence"/>
</dbReference>
<reference evidence="1 2" key="1">
    <citation type="submission" date="2016-01" db="EMBL/GenBank/DDBJ databases">
        <title>The new phylogeny of the genus Mycobacterium.</title>
        <authorList>
            <person name="Tarcisio F."/>
            <person name="Conor M."/>
            <person name="Antonella G."/>
            <person name="Elisabetta G."/>
            <person name="Giulia F.S."/>
            <person name="Sara T."/>
            <person name="Anna F."/>
            <person name="Clotilde B."/>
            <person name="Roberto B."/>
            <person name="Veronica D.S."/>
            <person name="Fabio R."/>
            <person name="Monica P."/>
            <person name="Olivier J."/>
            <person name="Enrico T."/>
            <person name="Nicola S."/>
        </authorList>
    </citation>
    <scope>NUCLEOTIDE SEQUENCE [LARGE SCALE GENOMIC DNA]</scope>
    <source>
        <strain evidence="1 2">DSM 45394</strain>
    </source>
</reference>
<dbReference type="STRING" id="1108812.AWC16_19460"/>
<organism evidence="1 2">
    <name type="scientific">Mycolicibacter longobardus</name>
    <dbReference type="NCBI Taxonomy" id="1108812"/>
    <lineage>
        <taxon>Bacteria</taxon>
        <taxon>Bacillati</taxon>
        <taxon>Actinomycetota</taxon>
        <taxon>Actinomycetes</taxon>
        <taxon>Mycobacteriales</taxon>
        <taxon>Mycobacteriaceae</taxon>
        <taxon>Mycolicibacter</taxon>
    </lineage>
</organism>
<keyword evidence="2" id="KW-1185">Reference proteome</keyword>